<dbReference type="InterPro" id="IPR016169">
    <property type="entry name" value="FAD-bd_PCMH_sub2"/>
</dbReference>
<protein>
    <submittedName>
        <fullName evidence="6">FAD-binding oxidoreductase</fullName>
    </submittedName>
</protein>
<feature type="domain" description="FAD-binding PCMH-type" evidence="5">
    <location>
        <begin position="36"/>
        <end position="217"/>
    </location>
</feature>
<dbReference type="AlphaFoldDB" id="A0A845V223"/>
<comment type="caution">
    <text evidence="6">The sequence shown here is derived from an EMBL/GenBank/DDBJ whole genome shotgun (WGS) entry which is preliminary data.</text>
</comment>
<dbReference type="RefSeq" id="WP_164212027.1">
    <property type="nucleotide sequence ID" value="NZ_JAAGSC010000043.1"/>
</dbReference>
<dbReference type="Gene3D" id="1.10.45.10">
    <property type="entry name" value="Vanillyl-alcohol Oxidase, Chain A, domain 4"/>
    <property type="match status" value="1"/>
</dbReference>
<dbReference type="SUPFAM" id="SSF55103">
    <property type="entry name" value="FAD-linked oxidases, C-terminal domain"/>
    <property type="match status" value="1"/>
</dbReference>
<dbReference type="Gene3D" id="3.30.43.10">
    <property type="entry name" value="Uridine Diphospho-n-acetylenolpyruvylglucosamine Reductase, domain 2"/>
    <property type="match status" value="1"/>
</dbReference>
<dbReference type="EMBL" id="JAAGSC010000043">
    <property type="protein sequence ID" value="NDY96642.1"/>
    <property type="molecule type" value="Genomic_DNA"/>
</dbReference>
<dbReference type="InterPro" id="IPR016166">
    <property type="entry name" value="FAD-bd_PCMH"/>
</dbReference>
<keyword evidence="3" id="KW-0285">Flavoprotein</keyword>
<dbReference type="PANTHER" id="PTHR43716">
    <property type="entry name" value="D-2-HYDROXYGLUTARATE DEHYDROGENASE, MITOCHONDRIAL"/>
    <property type="match status" value="1"/>
</dbReference>
<gene>
    <name evidence="6" type="ORF">G3I74_12970</name>
</gene>
<organism evidence="6 7">
    <name type="scientific">Wenzhouxiangella limi</name>
    <dbReference type="NCBI Taxonomy" id="2707351"/>
    <lineage>
        <taxon>Bacteria</taxon>
        <taxon>Pseudomonadati</taxon>
        <taxon>Pseudomonadota</taxon>
        <taxon>Gammaproteobacteria</taxon>
        <taxon>Chromatiales</taxon>
        <taxon>Wenzhouxiangellaceae</taxon>
        <taxon>Wenzhouxiangella</taxon>
    </lineage>
</organism>
<evidence type="ECO:0000313" key="6">
    <source>
        <dbReference type="EMBL" id="NDY96642.1"/>
    </source>
</evidence>
<dbReference type="Gene3D" id="3.30.465.10">
    <property type="match status" value="1"/>
</dbReference>
<accession>A0A845V223</accession>
<reference evidence="6 7" key="1">
    <citation type="submission" date="2020-02" db="EMBL/GenBank/DDBJ databases">
        <authorList>
            <person name="Zhang X.-Y."/>
        </authorList>
    </citation>
    <scope>NUCLEOTIDE SEQUENCE [LARGE SCALE GENOMIC DNA]</scope>
    <source>
        <strain evidence="6 7">C33</strain>
    </source>
</reference>
<dbReference type="InterPro" id="IPR051264">
    <property type="entry name" value="FAD-oxidored/transferase_4"/>
</dbReference>
<dbReference type="InterPro" id="IPR016167">
    <property type="entry name" value="FAD-bd_PCMH_sub1"/>
</dbReference>
<dbReference type="PANTHER" id="PTHR43716:SF2">
    <property type="entry name" value="BLL6224 PROTEIN"/>
    <property type="match status" value="1"/>
</dbReference>
<evidence type="ECO:0000259" key="5">
    <source>
        <dbReference type="PROSITE" id="PS51387"/>
    </source>
</evidence>
<dbReference type="InterPro" id="IPR004113">
    <property type="entry name" value="FAD-bd_oxidored_4_C"/>
</dbReference>
<dbReference type="GO" id="GO:0003824">
    <property type="term" value="F:catalytic activity"/>
    <property type="evidence" value="ECO:0007669"/>
    <property type="project" value="InterPro"/>
</dbReference>
<dbReference type="InterPro" id="IPR006094">
    <property type="entry name" value="Oxid_FAD_bind_N"/>
</dbReference>
<dbReference type="GO" id="GO:0022904">
    <property type="term" value="P:respiratory electron transport chain"/>
    <property type="evidence" value="ECO:0007669"/>
    <property type="project" value="TreeGrafter"/>
</dbReference>
<keyword evidence="7" id="KW-1185">Reference proteome</keyword>
<dbReference type="Pfam" id="PF02913">
    <property type="entry name" value="FAD-oxidase_C"/>
    <property type="match status" value="1"/>
</dbReference>
<dbReference type="FunFam" id="1.10.45.10:FF:000001">
    <property type="entry name" value="D-lactate dehydrogenase mitochondrial"/>
    <property type="match status" value="1"/>
</dbReference>
<evidence type="ECO:0000256" key="4">
    <source>
        <dbReference type="ARBA" id="ARBA00022827"/>
    </source>
</evidence>
<dbReference type="PROSITE" id="PS51387">
    <property type="entry name" value="FAD_PCMH"/>
    <property type="match status" value="1"/>
</dbReference>
<dbReference type="SUPFAM" id="SSF56176">
    <property type="entry name" value="FAD-binding/transporter-associated domain-like"/>
    <property type="match status" value="1"/>
</dbReference>
<dbReference type="Proteomes" id="UP000484885">
    <property type="component" value="Unassembled WGS sequence"/>
</dbReference>
<evidence type="ECO:0000256" key="1">
    <source>
        <dbReference type="ARBA" id="ARBA00001974"/>
    </source>
</evidence>
<sequence>MTRDFLADLAGVLDAPGLLLPGQDLTRYEREWRGRYESRALAVARPADVAMLSALVECCLRHGVAMVPQGGNTGLVGGAVACGERRELLISLERLRAVRKLDSDSACLTVEAGCTLGATTRVAAAQGWRLPLALASGDSATIGGVLATNAGGNETIRFGNARHMVLGLEAVLADGSIWRGLSPLRKDNAGYDLAQLLVGSEGTLGIITAASLALKPLPRQREVAWLAVPSPASALAVLRRVRQAVGETITAFEVMPALAIEFALAHRPGARCPVDPQAPWHVLLDCDCAAAGQWLGEAVLECLEAECAAENVTDVVVAQSQAQADAFWQIRESISDAQKAGGVSLKHDISVPIAAIPGFIDQTLARLRDRVPGIRPCVFGHFGDGNLHFNLTQPREMAAEAFRAREEEINELVFSSVLAVGGSIAAEHGIGLLRKGWMAKSADPAALFAMQRIKRALDPLGLMNPGKVLEVDYYSSASAGDICD</sequence>
<dbReference type="Pfam" id="PF01565">
    <property type="entry name" value="FAD_binding_4"/>
    <property type="match status" value="1"/>
</dbReference>
<dbReference type="InterPro" id="IPR016164">
    <property type="entry name" value="FAD-linked_Oxase-like_C"/>
</dbReference>
<evidence type="ECO:0000256" key="2">
    <source>
        <dbReference type="ARBA" id="ARBA00008000"/>
    </source>
</evidence>
<comment type="cofactor">
    <cofactor evidence="1">
        <name>FAD</name>
        <dbReference type="ChEBI" id="CHEBI:57692"/>
    </cofactor>
</comment>
<name>A0A845V223_9GAMM</name>
<proteinExistence type="inferred from homology"/>
<dbReference type="GO" id="GO:0071949">
    <property type="term" value="F:FAD binding"/>
    <property type="evidence" value="ECO:0007669"/>
    <property type="project" value="InterPro"/>
</dbReference>
<comment type="similarity">
    <text evidence="2">Belongs to the FAD-binding oxidoreductase/transferase type 4 family.</text>
</comment>
<dbReference type="Gene3D" id="3.30.70.2740">
    <property type="match status" value="1"/>
</dbReference>
<keyword evidence="4" id="KW-0274">FAD</keyword>
<dbReference type="Gene3D" id="3.30.70.2190">
    <property type="match status" value="1"/>
</dbReference>
<dbReference type="InterPro" id="IPR016171">
    <property type="entry name" value="Vanillyl_alc_oxidase_C-sub2"/>
</dbReference>
<evidence type="ECO:0000256" key="3">
    <source>
        <dbReference type="ARBA" id="ARBA00022630"/>
    </source>
</evidence>
<dbReference type="InterPro" id="IPR036318">
    <property type="entry name" value="FAD-bd_PCMH-like_sf"/>
</dbReference>
<evidence type="ECO:0000313" key="7">
    <source>
        <dbReference type="Proteomes" id="UP000484885"/>
    </source>
</evidence>